<reference evidence="8 9" key="1">
    <citation type="journal article" date="2012" name="Stand. Genomic Sci.">
        <title>Complete genome sequence of Pyrobaculum oguniense.</title>
        <authorList>
            <person name="Bernick D.L."/>
            <person name="Karplus K."/>
            <person name="Lui L.M."/>
            <person name="Coker J.K."/>
            <person name="Murphy J.N."/>
            <person name="Chan P.P."/>
            <person name="Cozen A.E."/>
            <person name="Lowe T.M."/>
        </authorList>
    </citation>
    <scope>NUCLEOTIDE SEQUENCE [LARGE SCALE GENOMIC DNA]</scope>
    <source>
        <strain evidence="8 9">TE7</strain>
    </source>
</reference>
<dbReference type="EMBL" id="CP003316">
    <property type="protein sequence ID" value="AFA39172.1"/>
    <property type="molecule type" value="Genomic_DNA"/>
</dbReference>
<protein>
    <submittedName>
        <fullName evidence="8">CRISPR-associated helicase Cas3</fullName>
    </submittedName>
</protein>
<dbReference type="Pfam" id="PF22590">
    <property type="entry name" value="Cas3-like_C_2"/>
    <property type="match status" value="1"/>
</dbReference>
<keyword evidence="4" id="KW-0067">ATP-binding</keyword>
<evidence type="ECO:0000313" key="9">
    <source>
        <dbReference type="Proteomes" id="UP000009062"/>
    </source>
</evidence>
<dbReference type="GO" id="GO:0051607">
    <property type="term" value="P:defense response to virus"/>
    <property type="evidence" value="ECO:0007669"/>
    <property type="project" value="UniProtKB-KW"/>
</dbReference>
<keyword evidence="5" id="KW-0051">Antiviral defense</keyword>
<dbReference type="InterPro" id="IPR011545">
    <property type="entry name" value="DEAD/DEAH_box_helicase_dom"/>
</dbReference>
<evidence type="ECO:0000313" key="8">
    <source>
        <dbReference type="EMBL" id="AFA39172.1"/>
    </source>
</evidence>
<dbReference type="SUPFAM" id="SSF52540">
    <property type="entry name" value="P-loop containing nucleoside triphosphate hydrolases"/>
    <property type="match status" value="1"/>
</dbReference>
<dbReference type="STRING" id="698757.Pogu_1145"/>
<dbReference type="AlphaFoldDB" id="H6QA50"/>
<evidence type="ECO:0000256" key="4">
    <source>
        <dbReference type="ARBA" id="ARBA00022840"/>
    </source>
</evidence>
<name>H6QA50_PYROT</name>
<dbReference type="GO" id="GO:0140097">
    <property type="term" value="F:catalytic activity, acting on DNA"/>
    <property type="evidence" value="ECO:0007669"/>
    <property type="project" value="UniProtKB-ARBA"/>
</dbReference>
<dbReference type="InterPro" id="IPR014001">
    <property type="entry name" value="Helicase_ATP-bd"/>
</dbReference>
<evidence type="ECO:0000259" key="6">
    <source>
        <dbReference type="PROSITE" id="PS51192"/>
    </source>
</evidence>
<keyword evidence="9" id="KW-1185">Reference proteome</keyword>
<evidence type="ECO:0000259" key="7">
    <source>
        <dbReference type="PROSITE" id="PS51194"/>
    </source>
</evidence>
<dbReference type="eggNOG" id="arCOG01444">
    <property type="taxonomic scope" value="Archaea"/>
</dbReference>
<dbReference type="GO" id="GO:0016787">
    <property type="term" value="F:hydrolase activity"/>
    <property type="evidence" value="ECO:0007669"/>
    <property type="project" value="UniProtKB-KW"/>
</dbReference>
<feature type="domain" description="Helicase C-terminal" evidence="7">
    <location>
        <begin position="242"/>
        <end position="411"/>
    </location>
</feature>
<dbReference type="InterPro" id="IPR054712">
    <property type="entry name" value="Cas3-like_dom"/>
</dbReference>
<dbReference type="GO" id="GO:0005829">
    <property type="term" value="C:cytosol"/>
    <property type="evidence" value="ECO:0007669"/>
    <property type="project" value="TreeGrafter"/>
</dbReference>
<dbReference type="Pfam" id="PF00270">
    <property type="entry name" value="DEAD"/>
    <property type="match status" value="1"/>
</dbReference>
<dbReference type="PROSITE" id="PS51192">
    <property type="entry name" value="HELICASE_ATP_BIND_1"/>
    <property type="match status" value="1"/>
</dbReference>
<dbReference type="PROSITE" id="PS51194">
    <property type="entry name" value="HELICASE_CTER"/>
    <property type="match status" value="1"/>
</dbReference>
<dbReference type="InterPro" id="IPR027417">
    <property type="entry name" value="P-loop_NTPase"/>
</dbReference>
<dbReference type="GO" id="GO:0005524">
    <property type="term" value="F:ATP binding"/>
    <property type="evidence" value="ECO:0007669"/>
    <property type="project" value="UniProtKB-KW"/>
</dbReference>
<dbReference type="InterPro" id="IPR050079">
    <property type="entry name" value="DEAD_box_RNA_helicase"/>
</dbReference>
<dbReference type="NCBIfam" id="TIGR01587">
    <property type="entry name" value="cas3_core"/>
    <property type="match status" value="1"/>
</dbReference>
<keyword evidence="1" id="KW-0547">Nucleotide-binding</keyword>
<feature type="domain" description="Helicase ATP-binding" evidence="6">
    <location>
        <begin position="49"/>
        <end position="236"/>
    </location>
</feature>
<evidence type="ECO:0000256" key="3">
    <source>
        <dbReference type="ARBA" id="ARBA00022806"/>
    </source>
</evidence>
<dbReference type="SMART" id="SM00490">
    <property type="entry name" value="HELICc"/>
    <property type="match status" value="1"/>
</dbReference>
<dbReference type="HOGENOM" id="CLU_491460_0_0_2"/>
<organism evidence="8 9">
    <name type="scientific">Pyrobaculum oguniense (strain DSM 13380 / JCM 10595 / TE7)</name>
    <dbReference type="NCBI Taxonomy" id="698757"/>
    <lineage>
        <taxon>Archaea</taxon>
        <taxon>Thermoproteota</taxon>
        <taxon>Thermoprotei</taxon>
        <taxon>Thermoproteales</taxon>
        <taxon>Thermoproteaceae</taxon>
        <taxon>Pyrobaculum</taxon>
    </lineage>
</organism>
<dbReference type="SMART" id="SM00487">
    <property type="entry name" value="DEXDc"/>
    <property type="match status" value="1"/>
</dbReference>
<evidence type="ECO:0000256" key="5">
    <source>
        <dbReference type="ARBA" id="ARBA00023118"/>
    </source>
</evidence>
<accession>H6QA50</accession>
<gene>
    <name evidence="8" type="ordered locus">Pogu_1145</name>
</gene>
<dbReference type="KEGG" id="pog:Pogu_1145"/>
<dbReference type="PANTHER" id="PTHR47959:SF16">
    <property type="entry name" value="CRISPR-ASSOCIATED NUCLEASE_HELICASE CAS3-RELATED"/>
    <property type="match status" value="1"/>
</dbReference>
<evidence type="ECO:0000256" key="1">
    <source>
        <dbReference type="ARBA" id="ARBA00022741"/>
    </source>
</evidence>
<dbReference type="InterPro" id="IPR006474">
    <property type="entry name" value="Helicase_Cas3_CRISPR-ass_core"/>
</dbReference>
<dbReference type="GO" id="GO:0003724">
    <property type="term" value="F:RNA helicase activity"/>
    <property type="evidence" value="ECO:0007669"/>
    <property type="project" value="TreeGrafter"/>
</dbReference>
<evidence type="ECO:0000256" key="2">
    <source>
        <dbReference type="ARBA" id="ARBA00022801"/>
    </source>
</evidence>
<sequence>MTGDLSSVAKEVIKREVEGWAQAKGKAPSLDEHVLARQAEATAKILEVFYDNSGGRLVFLEGPTGSGKTEVFSALFFAQWRLGRWHSGRLFVVEPVHALLRQMRKRLGVYGELFGVGVGEDHGEVAKPTYLYTAPATLTTVDSYVYGYLAKRVDTWLERGAETGRYTLPVGVMMNSFTVFDEAHVIQDEVFLGPRVLADVACFLVKAGAYVAVSTATLPTAFRKLFEERCGERIISVQLPGRRREVAVEIREKELAGDDVECEGGTLVVVNTVRRAREMYKYLRERCGRGVRVVHSLMKRGDRDGVVDELASLEERGDLEEVILVGTQAVEVGLDFSFRRLYTELAPLDALIQRIGRVGRGGQRAEAYVYTKVEPRPYIDVVMKRTAEVVRSASTLMEGLGDVDKTRELLDVVYDDGLVEELSKRGDEFYLETVDYFYKLHLFALPPEEEPFIRPSFYIDVYLLEKGDVKAVGEGQAEAKLDLLYKSRIRISAKFGEESRVERVWLLLDRCKKYRIKDVEDDFAHLELLEAVGQAEGAVYRLGHVVTVCDNLAEVYDEAGLRVEGAGESARPSKGRRRGSRGGV</sequence>
<keyword evidence="3" id="KW-0347">Helicase</keyword>
<dbReference type="PANTHER" id="PTHR47959">
    <property type="entry name" value="ATP-DEPENDENT RNA HELICASE RHLE-RELATED"/>
    <property type="match status" value="1"/>
</dbReference>
<dbReference type="Gene3D" id="3.40.50.300">
    <property type="entry name" value="P-loop containing nucleotide triphosphate hydrolases"/>
    <property type="match status" value="2"/>
</dbReference>
<dbReference type="GO" id="GO:0003676">
    <property type="term" value="F:nucleic acid binding"/>
    <property type="evidence" value="ECO:0007669"/>
    <property type="project" value="InterPro"/>
</dbReference>
<keyword evidence="2" id="KW-0378">Hydrolase</keyword>
<dbReference type="Proteomes" id="UP000009062">
    <property type="component" value="Chromosome"/>
</dbReference>
<proteinExistence type="predicted"/>
<dbReference type="InterPro" id="IPR001650">
    <property type="entry name" value="Helicase_C-like"/>
</dbReference>